<evidence type="ECO:0000313" key="3">
    <source>
        <dbReference type="EMBL" id="NEE19913.1"/>
    </source>
</evidence>
<organism evidence="3">
    <name type="scientific">Streptomyces sp. SID7499</name>
    <dbReference type="NCBI Taxonomy" id="2706086"/>
    <lineage>
        <taxon>Bacteria</taxon>
        <taxon>Bacillati</taxon>
        <taxon>Actinomycetota</taxon>
        <taxon>Actinomycetes</taxon>
        <taxon>Kitasatosporales</taxon>
        <taxon>Streptomycetaceae</taxon>
        <taxon>Streptomyces</taxon>
    </lineage>
</organism>
<protein>
    <submittedName>
        <fullName evidence="3">Penicillin-binding protein</fullName>
    </submittedName>
</protein>
<sequence length="103" mass="10735">MSDESQRWAPRDPSGAAAAPGSHQEEEPGKSGTGGKSGGGGRKNGRNSRERRTGWRRAVPTWRMTLGTVLGLALLLGAGIFAAYRLVDIPAANAAATAQSNVY</sequence>
<reference evidence="3" key="1">
    <citation type="submission" date="2020-01" db="EMBL/GenBank/DDBJ databases">
        <title>Insect and environment-associated Actinomycetes.</title>
        <authorList>
            <person name="Currrie C."/>
            <person name="Chevrette M."/>
            <person name="Carlson C."/>
            <person name="Stubbendieck R."/>
            <person name="Wendt-Pienkowski E."/>
        </authorList>
    </citation>
    <scope>NUCLEOTIDE SEQUENCE</scope>
    <source>
        <strain evidence="3">SID7499</strain>
    </source>
</reference>
<evidence type="ECO:0000256" key="1">
    <source>
        <dbReference type="SAM" id="MobiDB-lite"/>
    </source>
</evidence>
<dbReference type="EMBL" id="JAAGMN010008236">
    <property type="protein sequence ID" value="NEE19913.1"/>
    <property type="molecule type" value="Genomic_DNA"/>
</dbReference>
<name>A0A6G3XQF0_9ACTN</name>
<feature type="non-terminal residue" evidence="3">
    <location>
        <position position="103"/>
    </location>
</feature>
<feature type="region of interest" description="Disordered" evidence="1">
    <location>
        <begin position="1"/>
        <end position="58"/>
    </location>
</feature>
<feature type="compositionally biased region" description="Gly residues" evidence="1">
    <location>
        <begin position="31"/>
        <end position="42"/>
    </location>
</feature>
<keyword evidence="2" id="KW-0812">Transmembrane</keyword>
<feature type="transmembrane region" description="Helical" evidence="2">
    <location>
        <begin position="61"/>
        <end position="84"/>
    </location>
</feature>
<dbReference type="AlphaFoldDB" id="A0A6G3XQF0"/>
<keyword evidence="2" id="KW-0472">Membrane</keyword>
<accession>A0A6G3XQF0</accession>
<keyword evidence="2" id="KW-1133">Transmembrane helix</keyword>
<gene>
    <name evidence="3" type="ORF">G3M58_77330</name>
</gene>
<comment type="caution">
    <text evidence="3">The sequence shown here is derived from an EMBL/GenBank/DDBJ whole genome shotgun (WGS) entry which is preliminary data.</text>
</comment>
<feature type="compositionally biased region" description="Basic and acidic residues" evidence="1">
    <location>
        <begin position="1"/>
        <end position="10"/>
    </location>
</feature>
<proteinExistence type="predicted"/>
<evidence type="ECO:0000256" key="2">
    <source>
        <dbReference type="SAM" id="Phobius"/>
    </source>
</evidence>